<dbReference type="InterPro" id="IPR051678">
    <property type="entry name" value="AGP_Transferase"/>
</dbReference>
<dbReference type="SUPFAM" id="SSF56112">
    <property type="entry name" value="Protein kinase-like (PK-like)"/>
    <property type="match status" value="1"/>
</dbReference>
<reference evidence="2 3" key="1">
    <citation type="submission" date="2023-01" db="EMBL/GenBank/DDBJ databases">
        <title>Analysis of 21 Apiospora genomes using comparative genomics revels a genus with tremendous synthesis potential of carbohydrate active enzymes and secondary metabolites.</title>
        <authorList>
            <person name="Sorensen T."/>
        </authorList>
    </citation>
    <scope>NUCLEOTIDE SEQUENCE [LARGE SCALE GENOMIC DNA]</scope>
    <source>
        <strain evidence="2 3">CBS 20057</strain>
    </source>
</reference>
<dbReference type="InterPro" id="IPR011009">
    <property type="entry name" value="Kinase-like_dom_sf"/>
</dbReference>
<evidence type="ECO:0000313" key="2">
    <source>
        <dbReference type="EMBL" id="KAK8008045.1"/>
    </source>
</evidence>
<organism evidence="2 3">
    <name type="scientific">Apiospora marii</name>
    <dbReference type="NCBI Taxonomy" id="335849"/>
    <lineage>
        <taxon>Eukaryota</taxon>
        <taxon>Fungi</taxon>
        <taxon>Dikarya</taxon>
        <taxon>Ascomycota</taxon>
        <taxon>Pezizomycotina</taxon>
        <taxon>Sordariomycetes</taxon>
        <taxon>Xylariomycetidae</taxon>
        <taxon>Amphisphaeriales</taxon>
        <taxon>Apiosporaceae</taxon>
        <taxon>Apiospora</taxon>
    </lineage>
</organism>
<accession>A0ABR1RC60</accession>
<dbReference type="Proteomes" id="UP001396898">
    <property type="component" value="Unassembled WGS sequence"/>
</dbReference>
<dbReference type="Gene3D" id="3.90.1200.10">
    <property type="match status" value="1"/>
</dbReference>
<dbReference type="EMBL" id="JAQQWI010000016">
    <property type="protein sequence ID" value="KAK8008045.1"/>
    <property type="molecule type" value="Genomic_DNA"/>
</dbReference>
<evidence type="ECO:0000313" key="3">
    <source>
        <dbReference type="Proteomes" id="UP001396898"/>
    </source>
</evidence>
<protein>
    <recommendedName>
        <fullName evidence="1">Aminoglycoside phosphotransferase domain-containing protein</fullName>
    </recommendedName>
</protein>
<keyword evidence="3" id="KW-1185">Reference proteome</keyword>
<comment type="caution">
    <text evidence="2">The sequence shown here is derived from an EMBL/GenBank/DDBJ whole genome shotgun (WGS) entry which is preliminary data.</text>
</comment>
<feature type="domain" description="Aminoglycoside phosphotransferase" evidence="1">
    <location>
        <begin position="62"/>
        <end position="287"/>
    </location>
</feature>
<dbReference type="Pfam" id="PF01636">
    <property type="entry name" value="APH"/>
    <property type="match status" value="1"/>
</dbReference>
<sequence>MTTKTHYPLPYYAAPERLPAPLPTVAEIEAANDVLKHSWSHRIVRVGPHYIVKYGVGVQPIEGENMLFVKESAPSLAIPTVYAIYSREQDEGDSDKFPATTIHYIVMEHIPGQTLEARWATLGPAAKVKLTAKLRDYFHKLRQIPSPGYFGALGNRPFCDDGFVWHREDDELEERLSSGPFGSEAELLDALVAKYEFHAGSLLQGDRRNEYYRYVLPQVLQSGRSVFTHGDLQRKNVVIREEDGEVVLIDWESAGWYPGWWEFYATMFCCRWKDDWHLWVGRILDEYPNEYAWMNMIFR</sequence>
<dbReference type="InterPro" id="IPR002575">
    <property type="entry name" value="Aminoglycoside_PTrfase"/>
</dbReference>
<proteinExistence type="predicted"/>
<dbReference type="PANTHER" id="PTHR21310">
    <property type="entry name" value="AMINOGLYCOSIDE PHOSPHOTRANSFERASE-RELATED-RELATED"/>
    <property type="match status" value="1"/>
</dbReference>
<gene>
    <name evidence="2" type="ORF">PG991_010596</name>
</gene>
<name>A0ABR1RC60_9PEZI</name>
<dbReference type="PANTHER" id="PTHR21310:SF48">
    <property type="entry name" value="AMINOGLYCOSIDE PHOSPHOTRANSFERASE DOMAIN-CONTAINING PROTEIN"/>
    <property type="match status" value="1"/>
</dbReference>
<evidence type="ECO:0000259" key="1">
    <source>
        <dbReference type="Pfam" id="PF01636"/>
    </source>
</evidence>